<feature type="domain" description="DUF6017" evidence="2">
    <location>
        <begin position="389"/>
        <end position="506"/>
    </location>
</feature>
<protein>
    <submittedName>
        <fullName evidence="3">DUF6017 domain-containing protein</fullName>
    </submittedName>
</protein>
<keyword evidence="4" id="KW-1185">Reference proteome</keyword>
<evidence type="ECO:0000313" key="4">
    <source>
        <dbReference type="Proteomes" id="UP001198151"/>
    </source>
</evidence>
<dbReference type="Pfam" id="PF19481">
    <property type="entry name" value="DUF6017"/>
    <property type="match status" value="1"/>
</dbReference>
<proteinExistence type="predicted"/>
<evidence type="ECO:0000259" key="2">
    <source>
        <dbReference type="Pfam" id="PF19481"/>
    </source>
</evidence>
<evidence type="ECO:0000256" key="1">
    <source>
        <dbReference type="SAM" id="MobiDB-lite"/>
    </source>
</evidence>
<name>A0ABS8FWY0_9FIRM</name>
<dbReference type="Proteomes" id="UP001198151">
    <property type="component" value="Unassembled WGS sequence"/>
</dbReference>
<feature type="region of interest" description="Disordered" evidence="1">
    <location>
        <begin position="367"/>
        <end position="386"/>
    </location>
</feature>
<dbReference type="InterPro" id="IPR046059">
    <property type="entry name" value="DUF6017"/>
</dbReference>
<sequence length="520" mass="58973">MNNNGQKRTISVLISASVKGRGENLKKIYHIEEVVLTDKGEAWRLIGELQEEMKCPMIKALFEAANPEFSGIYRVIEIERPIAEYDWHIEGEWSDRGLNNIEPPTQTVAPLTNHLCTDVANTAPVYDLIADNQEICNIKEKYGLSTDAAKLICVLFNQKQRHFDPDAGMEYVICPIREMMVWLGRKRRKIFYILDELETSNLILRIRLGTCQPNKIYLMDPFLCTCKVHKESDTVHISPSDEHQVMDMHPEAEKHPRTSDGLSTDSTCSECYENYAAHNADQHLHAHSSRARIDKLLDSTTSNNIQSSSKEVYLPTCKTSSTPVQYSRFINHTTSEPRTEVNPVTDSNQFINPLPTEGNTCNGDKGITGTGRKGNGIPVSGKASNRTKEQKAVDEYRVFENAAIEQISYDTLMSEYQNPNDKSLITEILIVLTDILAGRETESRVNGKVVPFKLLLERVQAVSIEHIRYILHCLKKLSKPARNIRKYLVACLYNAPATIESFYTTRHETWRIAYGDTVFG</sequence>
<evidence type="ECO:0000313" key="3">
    <source>
        <dbReference type="EMBL" id="MCC2254562.1"/>
    </source>
</evidence>
<reference evidence="3 4" key="1">
    <citation type="submission" date="2021-10" db="EMBL/GenBank/DDBJ databases">
        <title>Anaerobic single-cell dispensing facilitates the cultivation of human gut bacteria.</title>
        <authorList>
            <person name="Afrizal A."/>
        </authorList>
    </citation>
    <scope>NUCLEOTIDE SEQUENCE [LARGE SCALE GENOMIC DNA]</scope>
    <source>
        <strain evidence="3 4">CLA-AA-H200</strain>
    </source>
</reference>
<feature type="region of interest" description="Disordered" evidence="1">
    <location>
        <begin position="337"/>
        <end position="362"/>
    </location>
</feature>
<accession>A0ABS8FWY0</accession>
<gene>
    <name evidence="3" type="ORF">LKD70_09055</name>
</gene>
<dbReference type="EMBL" id="JAJEQX010000014">
    <property type="protein sequence ID" value="MCC2254562.1"/>
    <property type="molecule type" value="Genomic_DNA"/>
</dbReference>
<organism evidence="3 4">
    <name type="scientific">Ruminococcus turbiniformis</name>
    <dbReference type="NCBI Taxonomy" id="2881258"/>
    <lineage>
        <taxon>Bacteria</taxon>
        <taxon>Bacillati</taxon>
        <taxon>Bacillota</taxon>
        <taxon>Clostridia</taxon>
        <taxon>Eubacteriales</taxon>
        <taxon>Oscillospiraceae</taxon>
        <taxon>Ruminococcus</taxon>
    </lineage>
</organism>
<comment type="caution">
    <text evidence="3">The sequence shown here is derived from an EMBL/GenBank/DDBJ whole genome shotgun (WGS) entry which is preliminary data.</text>
</comment>